<name>A0A659P6D2_SALET</name>
<gene>
    <name evidence="2" type="ORF">C9F00_18650</name>
</gene>
<evidence type="ECO:0000259" key="1">
    <source>
        <dbReference type="Pfam" id="PF06048"/>
    </source>
</evidence>
<comment type="caution">
    <text evidence="2">The sequence shown here is derived from an EMBL/GenBank/DDBJ whole genome shotgun (WGS) entry which is preliminary data.</text>
</comment>
<evidence type="ECO:0000313" key="3">
    <source>
        <dbReference type="Proteomes" id="UP000297538"/>
    </source>
</evidence>
<organism evidence="2 3">
    <name type="scientific">Salmonella enterica subsp. enterica serovar Wilhelmsburg</name>
    <dbReference type="NCBI Taxonomy" id="1960126"/>
    <lineage>
        <taxon>Bacteria</taxon>
        <taxon>Pseudomonadati</taxon>
        <taxon>Pseudomonadota</taxon>
        <taxon>Gammaproteobacteria</taxon>
        <taxon>Enterobacterales</taxon>
        <taxon>Enterobacteriaceae</taxon>
        <taxon>Salmonella</taxon>
    </lineage>
</organism>
<feature type="domain" description="DUF927" evidence="1">
    <location>
        <begin position="2"/>
        <end position="89"/>
    </location>
</feature>
<evidence type="ECO:0000313" key="2">
    <source>
        <dbReference type="EMBL" id="TGC67273.1"/>
    </source>
</evidence>
<proteinExistence type="predicted"/>
<dbReference type="Pfam" id="PF06048">
    <property type="entry name" value="DUF927"/>
    <property type="match status" value="1"/>
</dbReference>
<feature type="non-terminal residue" evidence="2">
    <location>
        <position position="1"/>
    </location>
</feature>
<dbReference type="Proteomes" id="UP000297538">
    <property type="component" value="Unassembled WGS sequence"/>
</dbReference>
<dbReference type="EMBL" id="PYKC01000117">
    <property type="protein sequence ID" value="TGC67273.1"/>
    <property type="molecule type" value="Genomic_DNA"/>
</dbReference>
<sequence length="367" mass="40610">YHLKGESTDGKTTTMKAATSVCGGPDYWQTWRATGNALEGCASRRNDAAMMLDEIREVDGREAGNIAYMLANGQGKGRAGTDGELRTRKQWRLLFFSTGELSLTEHAAKAGERTFAGMEVRMIQIPSDSGKFGVFEELHGFDSGKALAEHLEWATSSYYGSPFREWLKALTADLNGLTAQAKSLMKEYTAALTPKDAGNQVGRAVNRFALVAMAGELATRLGITGWPEGEALRATRVCLNAWLKDRGHTANQEDIAALEQVRSFFTANQYSRFADWHDERNRPGNMVGWRRVEKGSTAQGTEAITTFYVMPSGWKEICRGFDPRKVARLCADRGYLLPSADGKLQTTIRPPEMNPRRLYVFNSEVPG</sequence>
<accession>A0A659P6D2</accession>
<dbReference type="RefSeq" id="WP_135492428.1">
    <property type="nucleotide sequence ID" value="NZ_PYKC01000117.1"/>
</dbReference>
<dbReference type="InterPro" id="IPR009270">
    <property type="entry name" value="DUF927"/>
</dbReference>
<protein>
    <submittedName>
        <fullName evidence="2">Alkaline-shock protein</fullName>
    </submittedName>
</protein>
<dbReference type="AlphaFoldDB" id="A0A659P6D2"/>
<reference evidence="2 3" key="1">
    <citation type="submission" date="2018-03" db="EMBL/GenBank/DDBJ databases">
        <title>Non-Typhoidal Salmonella genome sequencing and assembly.</title>
        <authorList>
            <person name="Matchawe C."/>
        </authorList>
    </citation>
    <scope>NUCLEOTIDE SEQUENCE [LARGE SCALE GENOMIC DNA]</scope>
    <source>
        <strain evidence="2 3">34ev</strain>
    </source>
</reference>